<reference evidence="6 7" key="1">
    <citation type="journal article" date="2011" name="Proc. Natl. Acad. Sci. U.S.A.">
        <title>Genetic diversity and population structure of the endangered marsupial Sarcophilus harrisii (Tasmanian devil).</title>
        <authorList>
            <person name="Miller W."/>
            <person name="Hayes V.M."/>
            <person name="Ratan A."/>
            <person name="Petersen D.C."/>
            <person name="Wittekindt N.E."/>
            <person name="Miller J."/>
            <person name="Walenz B."/>
            <person name="Knight J."/>
            <person name="Qi J."/>
            <person name="Zhao F."/>
            <person name="Wang Q."/>
            <person name="Bedoya-Reina O.C."/>
            <person name="Katiyar N."/>
            <person name="Tomsho L.P."/>
            <person name="Kasson L.M."/>
            <person name="Hardie R.A."/>
            <person name="Woodbridge P."/>
            <person name="Tindall E.A."/>
            <person name="Bertelsen M.F."/>
            <person name="Dixon D."/>
            <person name="Pyecroft S."/>
            <person name="Helgen K.M."/>
            <person name="Lesk A.M."/>
            <person name="Pringle T.H."/>
            <person name="Patterson N."/>
            <person name="Zhang Y."/>
            <person name="Kreiss A."/>
            <person name="Woods G.M."/>
            <person name="Jones M.E."/>
            <person name="Schuster S.C."/>
        </authorList>
    </citation>
    <scope>NUCLEOTIDE SEQUENCE [LARGE SCALE GENOMIC DNA]</scope>
</reference>
<dbReference type="InterPro" id="IPR023412">
    <property type="entry name" value="RNaseA_domain"/>
</dbReference>
<sequence>MKSVLLQTFPVLLLLLLLLGLRLGLGLGLWLTSTKLGDNQELHNSFWDSDSWEEAEVTDDLGGTQITELQDTGKNDMFLNKMKTSLAEIHEKEVVDYETLVTEELFQKEIIVYSRQLKNSRYFNDMMAQKLPGSKSTCKEKHTFIHEHYKTVRAIYDTPSIPCKKRENNCHQSRELLQLTVCQLIHDMVFPHKCNNESIPVTMNIVISCNGLNPQTFKEHA</sequence>
<proteinExistence type="inferred from homology"/>
<dbReference type="PANTHER" id="PTHR11437">
    <property type="entry name" value="RIBONUCLEASE"/>
    <property type="match status" value="1"/>
</dbReference>
<dbReference type="SMART" id="SM00092">
    <property type="entry name" value="RNAse_Pc"/>
    <property type="match status" value="1"/>
</dbReference>
<feature type="domain" description="Ribonuclease A-domain" evidence="5">
    <location>
        <begin position="99"/>
        <end position="217"/>
    </location>
</feature>
<keyword evidence="3" id="KW-0964">Secreted</keyword>
<dbReference type="PANTHER" id="PTHR11437:SF10">
    <property type="entry name" value="ANGIOGENIN-RELATED"/>
    <property type="match status" value="1"/>
</dbReference>
<protein>
    <submittedName>
        <fullName evidence="6">Ribonuclease A family member 10 (inactive)</fullName>
    </submittedName>
</protein>
<dbReference type="InterPro" id="IPR036816">
    <property type="entry name" value="RNaseA-like_dom_sf"/>
</dbReference>
<evidence type="ECO:0000256" key="4">
    <source>
        <dbReference type="ARBA" id="ARBA00023157"/>
    </source>
</evidence>
<dbReference type="PRINTS" id="PR00794">
    <property type="entry name" value="RIBONUCLEASE"/>
</dbReference>
<keyword evidence="7" id="KW-1185">Reference proteome</keyword>
<gene>
    <name evidence="6" type="primary">RNASE10</name>
</gene>
<dbReference type="GO" id="GO:0003676">
    <property type="term" value="F:nucleic acid binding"/>
    <property type="evidence" value="ECO:0007669"/>
    <property type="project" value="InterPro"/>
</dbReference>
<comment type="subcellular location">
    <subcellularLocation>
        <location evidence="1">Secreted</location>
    </subcellularLocation>
</comment>
<dbReference type="Proteomes" id="UP000007648">
    <property type="component" value="Unassembled WGS sequence"/>
</dbReference>
<dbReference type="GeneTree" id="ENSGT00730000111443"/>
<evidence type="ECO:0000313" key="6">
    <source>
        <dbReference type="Ensembl" id="ENSSHAP00000003771.2"/>
    </source>
</evidence>
<keyword evidence="4" id="KW-1015">Disulfide bond</keyword>
<accession>G3VKR6</accession>
<evidence type="ECO:0000313" key="7">
    <source>
        <dbReference type="Proteomes" id="UP000007648"/>
    </source>
</evidence>
<name>G3VKR6_SARHA</name>
<dbReference type="GO" id="GO:0005576">
    <property type="term" value="C:extracellular region"/>
    <property type="evidence" value="ECO:0007669"/>
    <property type="project" value="UniProtKB-SubCell"/>
</dbReference>
<comment type="similarity">
    <text evidence="2">Belongs to the pancreatic ribonuclease family.</text>
</comment>
<dbReference type="HOGENOM" id="CLU_1280301_0_0_1"/>
<evidence type="ECO:0000256" key="2">
    <source>
        <dbReference type="ARBA" id="ARBA00005600"/>
    </source>
</evidence>
<evidence type="ECO:0000259" key="5">
    <source>
        <dbReference type="SMART" id="SM00092"/>
    </source>
</evidence>
<reference evidence="6" key="2">
    <citation type="submission" date="2025-08" db="UniProtKB">
        <authorList>
            <consortium name="Ensembl"/>
        </authorList>
    </citation>
    <scope>IDENTIFICATION</scope>
</reference>
<dbReference type="eggNOG" id="ENOG502RPGF">
    <property type="taxonomic scope" value="Eukaryota"/>
</dbReference>
<dbReference type="STRING" id="9305.ENSSHAP00000003771"/>
<dbReference type="GO" id="GO:0004540">
    <property type="term" value="F:RNA nuclease activity"/>
    <property type="evidence" value="ECO:0007669"/>
    <property type="project" value="TreeGrafter"/>
</dbReference>
<dbReference type="SUPFAM" id="SSF54076">
    <property type="entry name" value="RNase A-like"/>
    <property type="match status" value="1"/>
</dbReference>
<dbReference type="CTD" id="338879"/>
<dbReference type="FunCoup" id="G3VKR6">
    <property type="interactions" value="8"/>
</dbReference>
<evidence type="ECO:0000256" key="1">
    <source>
        <dbReference type="ARBA" id="ARBA00004613"/>
    </source>
</evidence>
<dbReference type="Gene3D" id="3.10.130.10">
    <property type="entry name" value="Ribonuclease A-like domain"/>
    <property type="match status" value="1"/>
</dbReference>
<dbReference type="GeneID" id="100926011"/>
<dbReference type="Pfam" id="PF00074">
    <property type="entry name" value="RnaseA"/>
    <property type="match status" value="1"/>
</dbReference>
<dbReference type="AlphaFoldDB" id="G3VKR6"/>
<dbReference type="RefSeq" id="XP_003758902.1">
    <property type="nucleotide sequence ID" value="XM_003758854.1"/>
</dbReference>
<dbReference type="InterPro" id="IPR001427">
    <property type="entry name" value="RNaseA"/>
</dbReference>
<dbReference type="OrthoDB" id="9450033at2759"/>
<dbReference type="GO" id="GO:0050830">
    <property type="term" value="P:defense response to Gram-positive bacterium"/>
    <property type="evidence" value="ECO:0007669"/>
    <property type="project" value="TreeGrafter"/>
</dbReference>
<reference evidence="6" key="3">
    <citation type="submission" date="2025-09" db="UniProtKB">
        <authorList>
            <consortium name="Ensembl"/>
        </authorList>
    </citation>
    <scope>IDENTIFICATION</scope>
</reference>
<dbReference type="InParanoid" id="G3VKR6"/>
<dbReference type="KEGG" id="shr:100926011"/>
<evidence type="ECO:0000256" key="3">
    <source>
        <dbReference type="ARBA" id="ARBA00022525"/>
    </source>
</evidence>
<organism evidence="6 7">
    <name type="scientific">Sarcophilus harrisii</name>
    <name type="common">Tasmanian devil</name>
    <name type="synonym">Sarcophilus laniarius</name>
    <dbReference type="NCBI Taxonomy" id="9305"/>
    <lineage>
        <taxon>Eukaryota</taxon>
        <taxon>Metazoa</taxon>
        <taxon>Chordata</taxon>
        <taxon>Craniata</taxon>
        <taxon>Vertebrata</taxon>
        <taxon>Euteleostomi</taxon>
        <taxon>Mammalia</taxon>
        <taxon>Metatheria</taxon>
        <taxon>Dasyuromorphia</taxon>
        <taxon>Dasyuridae</taxon>
        <taxon>Sarcophilus</taxon>
    </lineage>
</organism>
<dbReference type="Ensembl" id="ENSSHAT00000003808.2">
    <property type="protein sequence ID" value="ENSSHAP00000003771.2"/>
    <property type="gene ID" value="ENSSHAG00000003319.2"/>
</dbReference>